<dbReference type="EMBL" id="JARK01001549">
    <property type="protein sequence ID" value="EYB90883.1"/>
    <property type="molecule type" value="Genomic_DNA"/>
</dbReference>
<dbReference type="AlphaFoldDB" id="A0A016SJJ7"/>
<comment type="caution">
    <text evidence="1">The sequence shown here is derived from an EMBL/GenBank/DDBJ whole genome shotgun (WGS) entry which is preliminary data.</text>
</comment>
<evidence type="ECO:0000313" key="1">
    <source>
        <dbReference type="EMBL" id="EYB90883.1"/>
    </source>
</evidence>
<reference evidence="2" key="1">
    <citation type="journal article" date="2015" name="Nat. Genet.">
        <title>The genome and transcriptome of the zoonotic hookworm Ancylostoma ceylanicum identify infection-specific gene families.</title>
        <authorList>
            <person name="Schwarz E.M."/>
            <person name="Hu Y."/>
            <person name="Antoshechkin I."/>
            <person name="Miller M.M."/>
            <person name="Sternberg P.W."/>
            <person name="Aroian R.V."/>
        </authorList>
    </citation>
    <scope>NUCLEOTIDE SEQUENCE</scope>
    <source>
        <strain evidence="2">HY135</strain>
    </source>
</reference>
<name>A0A016SJJ7_9BILA</name>
<evidence type="ECO:0000313" key="2">
    <source>
        <dbReference type="Proteomes" id="UP000024635"/>
    </source>
</evidence>
<proteinExistence type="predicted"/>
<organism evidence="1 2">
    <name type="scientific">Ancylostoma ceylanicum</name>
    <dbReference type="NCBI Taxonomy" id="53326"/>
    <lineage>
        <taxon>Eukaryota</taxon>
        <taxon>Metazoa</taxon>
        <taxon>Ecdysozoa</taxon>
        <taxon>Nematoda</taxon>
        <taxon>Chromadorea</taxon>
        <taxon>Rhabditida</taxon>
        <taxon>Rhabditina</taxon>
        <taxon>Rhabditomorpha</taxon>
        <taxon>Strongyloidea</taxon>
        <taxon>Ancylostomatidae</taxon>
        <taxon>Ancylostomatinae</taxon>
        <taxon>Ancylostoma</taxon>
    </lineage>
</organism>
<dbReference type="Proteomes" id="UP000024635">
    <property type="component" value="Unassembled WGS sequence"/>
</dbReference>
<keyword evidence="2" id="KW-1185">Reference proteome</keyword>
<gene>
    <name evidence="1" type="primary">Acey_s0213.g2312</name>
    <name evidence="1" type="ORF">Y032_0213g2312</name>
</gene>
<protein>
    <submittedName>
        <fullName evidence="1">Uncharacterized protein</fullName>
    </submittedName>
</protein>
<accession>A0A016SJJ7</accession>
<sequence length="104" mass="11540">MQACKPSANIPHGLLPYISPESSASEPAVLLKRVLQCGRGEVFGWPLALCVMYCLNPGRARERPDLIAHPDLLFQKSNIRKPSHLATPRLQYLICLQVVMMSVS</sequence>